<dbReference type="Proteomes" id="UP000193648">
    <property type="component" value="Unassembled WGS sequence"/>
</dbReference>
<evidence type="ECO:0000313" key="3">
    <source>
        <dbReference type="Proteomes" id="UP000193648"/>
    </source>
</evidence>
<feature type="compositionally biased region" description="Polar residues" evidence="1">
    <location>
        <begin position="79"/>
        <end position="91"/>
    </location>
</feature>
<evidence type="ECO:0000313" key="2">
    <source>
        <dbReference type="EMBL" id="ORZ28969.1"/>
    </source>
</evidence>
<name>A0A1Y2H315_9FUNG</name>
<sequence>MDSLGADNNKKNKTKSEDFSSVIYAAFHGLPNKPSKTGRRTSAPSTTFNSSEIILTEKSRSITPTPSTSGYNHHGGGDSTTATPRNGTRPH</sequence>
<gene>
    <name evidence="2" type="ORF">BCR41DRAFT_344355</name>
</gene>
<dbReference type="AlphaFoldDB" id="A0A1Y2H315"/>
<feature type="region of interest" description="Disordered" evidence="1">
    <location>
        <begin position="29"/>
        <end position="91"/>
    </location>
</feature>
<feature type="compositionally biased region" description="Polar residues" evidence="1">
    <location>
        <begin position="40"/>
        <end position="53"/>
    </location>
</feature>
<feature type="compositionally biased region" description="Polar residues" evidence="1">
    <location>
        <begin position="61"/>
        <end position="71"/>
    </location>
</feature>
<evidence type="ECO:0000256" key="1">
    <source>
        <dbReference type="SAM" id="MobiDB-lite"/>
    </source>
</evidence>
<dbReference type="EMBL" id="MCFF01000001">
    <property type="protein sequence ID" value="ORZ28969.1"/>
    <property type="molecule type" value="Genomic_DNA"/>
</dbReference>
<dbReference type="GeneID" id="33564335"/>
<accession>A0A1Y2H315</accession>
<keyword evidence="3" id="KW-1185">Reference proteome</keyword>
<dbReference type="RefSeq" id="XP_021886642.1">
    <property type="nucleotide sequence ID" value="XM_022022491.1"/>
</dbReference>
<proteinExistence type="predicted"/>
<comment type="caution">
    <text evidence="2">The sequence shown here is derived from an EMBL/GenBank/DDBJ whole genome shotgun (WGS) entry which is preliminary data.</text>
</comment>
<organism evidence="2 3">
    <name type="scientific">Lobosporangium transversale</name>
    <dbReference type="NCBI Taxonomy" id="64571"/>
    <lineage>
        <taxon>Eukaryota</taxon>
        <taxon>Fungi</taxon>
        <taxon>Fungi incertae sedis</taxon>
        <taxon>Mucoromycota</taxon>
        <taxon>Mortierellomycotina</taxon>
        <taxon>Mortierellomycetes</taxon>
        <taxon>Mortierellales</taxon>
        <taxon>Mortierellaceae</taxon>
        <taxon>Lobosporangium</taxon>
    </lineage>
</organism>
<dbReference type="InParanoid" id="A0A1Y2H315"/>
<reference evidence="2 3" key="1">
    <citation type="submission" date="2016-07" db="EMBL/GenBank/DDBJ databases">
        <title>Pervasive Adenine N6-methylation of Active Genes in Fungi.</title>
        <authorList>
            <consortium name="DOE Joint Genome Institute"/>
            <person name="Mondo S.J."/>
            <person name="Dannebaum R.O."/>
            <person name="Kuo R.C."/>
            <person name="Labutti K."/>
            <person name="Haridas S."/>
            <person name="Kuo A."/>
            <person name="Salamov A."/>
            <person name="Ahrendt S.R."/>
            <person name="Lipzen A."/>
            <person name="Sullivan W."/>
            <person name="Andreopoulos W.B."/>
            <person name="Clum A."/>
            <person name="Lindquist E."/>
            <person name="Daum C."/>
            <person name="Ramamoorthy G.K."/>
            <person name="Gryganskyi A."/>
            <person name="Culley D."/>
            <person name="Magnuson J.K."/>
            <person name="James T.Y."/>
            <person name="O'Malley M.A."/>
            <person name="Stajich J.E."/>
            <person name="Spatafora J.W."/>
            <person name="Visel A."/>
            <person name="Grigoriev I.V."/>
        </authorList>
    </citation>
    <scope>NUCLEOTIDE SEQUENCE [LARGE SCALE GENOMIC DNA]</scope>
    <source>
        <strain evidence="2 3">NRRL 3116</strain>
    </source>
</reference>
<protein>
    <submittedName>
        <fullName evidence="2">Uncharacterized protein</fullName>
    </submittedName>
</protein>